<keyword evidence="18" id="KW-1185">Reference proteome</keyword>
<evidence type="ECO:0000256" key="1">
    <source>
        <dbReference type="ARBA" id="ARBA00000085"/>
    </source>
</evidence>
<comment type="catalytic activity">
    <reaction evidence="1">
        <text>ATP + protein L-histidine = ADP + protein N-phospho-L-histidine.</text>
        <dbReference type="EC" id="2.7.13.3"/>
    </reaction>
</comment>
<dbReference type="InterPro" id="IPR003594">
    <property type="entry name" value="HATPase_dom"/>
</dbReference>
<dbReference type="InterPro" id="IPR000014">
    <property type="entry name" value="PAS"/>
</dbReference>
<dbReference type="GO" id="GO:0000155">
    <property type="term" value="F:phosphorelay sensor kinase activity"/>
    <property type="evidence" value="ECO:0007669"/>
    <property type="project" value="InterPro"/>
</dbReference>
<dbReference type="Pfam" id="PF09084">
    <property type="entry name" value="NMT1"/>
    <property type="match status" value="1"/>
</dbReference>
<proteinExistence type="inferred from homology"/>
<evidence type="ECO:0000256" key="12">
    <source>
        <dbReference type="ARBA" id="ARBA00023004"/>
    </source>
</evidence>
<dbReference type="InterPro" id="IPR015168">
    <property type="entry name" value="SsuA/THI5"/>
</dbReference>
<evidence type="ECO:0000259" key="16">
    <source>
        <dbReference type="PROSITE" id="PS50109"/>
    </source>
</evidence>
<dbReference type="InterPro" id="IPR003661">
    <property type="entry name" value="HisK_dim/P_dom"/>
</dbReference>
<keyword evidence="9" id="KW-0479">Metal-binding</keyword>
<evidence type="ECO:0000256" key="15">
    <source>
        <dbReference type="SAM" id="Coils"/>
    </source>
</evidence>
<name>A0A2N1J6C8_9BACT</name>
<comment type="caution">
    <text evidence="17">The sequence shown here is derived from an EMBL/GenBank/DDBJ whole genome shotgun (WGS) entry which is preliminary data.</text>
</comment>
<evidence type="ECO:0000256" key="6">
    <source>
        <dbReference type="ARBA" id="ARBA00012438"/>
    </source>
</evidence>
<keyword evidence="15" id="KW-0175">Coiled coil</keyword>
<dbReference type="SUPFAM" id="SSF55785">
    <property type="entry name" value="PYP-like sensor domain (PAS domain)"/>
    <property type="match status" value="1"/>
</dbReference>
<protein>
    <recommendedName>
        <fullName evidence="6">histidine kinase</fullName>
        <ecNumber evidence="6">2.7.13.3</ecNumber>
    </recommendedName>
    <alternativeName>
        <fullName evidence="13">Thiamine pyrimidine synthase</fullName>
    </alternativeName>
</protein>
<dbReference type="GO" id="GO:0046872">
    <property type="term" value="F:metal ion binding"/>
    <property type="evidence" value="ECO:0007669"/>
    <property type="project" value="UniProtKB-KW"/>
</dbReference>
<evidence type="ECO:0000256" key="7">
    <source>
        <dbReference type="ARBA" id="ARBA00022553"/>
    </source>
</evidence>
<dbReference type="Gene3D" id="3.30.450.20">
    <property type="entry name" value="PAS domain"/>
    <property type="match status" value="1"/>
</dbReference>
<sequence length="970" mass="112820">MSIFRCLFFIYLIFFNYSFANETKKVSIQLNWKYQFEFAGYIAAIEKGFYKDVGFDVTLKELKKDTNVIEEVKNNKATFGIYDSSILSNYDKKKPIILLANYLKKSPLVLITKQSIFSPKDLINKKIYMSEFEFENSSLSKLFRKFNIKKSDINLISSIDSLDSFILNEADAISAYITNQTYILDKQRVPYNLITPSNYEIDSFGGNLFASLKYVQENPEKIKEFIKATNKGWKYALDNKEELVDIIYEKYSKYKTKQALLYEANKIEKVMLLDVYKLGEIRKTIIEEELKSAKNRNIVDRSLSINDIVFSFSKYSKTYSFTNEEIEYLNRKKRIKMCTDPSWMPYEKIQNGKHIGIVSDYIKFFQKQLKVPIVLYETKSWKESLRSIKDKKCDILSVVVKDKQREKIMNITKPYLEFPLVIATKIEARFINSLDDLLADKKIGVVKSYAYTSILEKKYPNKKFVNVSSVDEGLQLVAQGKLFGLIDSITTIGYKLQNSYFSELKIAGKFDEKYSLGIGIRNDDAVLYSIFDKLVQKLDVQTKNDILKKWISFNYDAGFDYSFFWKIFLIFAVIVLIITYRYKELASNKEKIQKQREKLEQKNKELKATQNALKESVRNFEILLDSTMEAVLVFKDHDCIDINKVGYKLLGYSSKSEVLGQNLYHHVHDDFIVTLKESLNKNLDSYEIEFVRTDGTTFPALVKDRYINLNNERVKLFTIVDLTELKNKERLLFKQSKLASMGEMIGNIAHQWRQPLSLISTISTGLKLKIETQTDNKEESIEFLEKLNTTSQHLSSTIDDFRNFFKPDKKKERFFVSSLIEQNLVLLDSIFKTNFINIKLNVDENLELNTYKNELTQALLNILNNANDAFKQKNLEEKLIFIDAIKKPQGVVISIKDNAGGIPEEIIENIFEPYFTTKHKSDGTGIGLYMAYQIVHEHIHGRIEAVNSKFIYNRNSYKGAKFIITIPSHL</sequence>
<dbReference type="Pfam" id="PF02518">
    <property type="entry name" value="HATPase_c"/>
    <property type="match status" value="1"/>
</dbReference>
<evidence type="ECO:0000256" key="5">
    <source>
        <dbReference type="ARBA" id="ARBA00011738"/>
    </source>
</evidence>
<evidence type="ECO:0000313" key="18">
    <source>
        <dbReference type="Proteomes" id="UP000233248"/>
    </source>
</evidence>
<dbReference type="EC" id="2.7.13.3" evidence="6"/>
<dbReference type="Proteomes" id="UP000233248">
    <property type="component" value="Unassembled WGS sequence"/>
</dbReference>
<comment type="pathway">
    <text evidence="3">Cofactor biosynthesis; thiamine diphosphate biosynthesis.</text>
</comment>
<evidence type="ECO:0000256" key="9">
    <source>
        <dbReference type="ARBA" id="ARBA00022723"/>
    </source>
</evidence>
<dbReference type="InterPro" id="IPR036890">
    <property type="entry name" value="HATPase_C_sf"/>
</dbReference>
<evidence type="ECO:0000256" key="8">
    <source>
        <dbReference type="ARBA" id="ARBA00022679"/>
    </source>
</evidence>
<dbReference type="Pfam" id="PF13426">
    <property type="entry name" value="PAS_9"/>
    <property type="match status" value="1"/>
</dbReference>
<dbReference type="PANTHER" id="PTHR31528:SF1">
    <property type="entry name" value="4-AMINO-5-HYDROXYMETHYL-2-METHYLPYRIMIDINE PHOSPHATE SYNTHASE THI11-RELATED"/>
    <property type="match status" value="1"/>
</dbReference>
<evidence type="ECO:0000256" key="4">
    <source>
        <dbReference type="ARBA" id="ARBA00009406"/>
    </source>
</evidence>
<dbReference type="InterPro" id="IPR035965">
    <property type="entry name" value="PAS-like_dom_sf"/>
</dbReference>
<dbReference type="Pfam" id="PF00497">
    <property type="entry name" value="SBP_bac_3"/>
    <property type="match status" value="1"/>
</dbReference>
<dbReference type="CDD" id="cd13708">
    <property type="entry name" value="PBP2_BvgS_like_1"/>
    <property type="match status" value="1"/>
</dbReference>
<feature type="coiled-coil region" evidence="15">
    <location>
        <begin position="582"/>
        <end position="619"/>
    </location>
</feature>
<dbReference type="SMART" id="SM00062">
    <property type="entry name" value="PBPb"/>
    <property type="match status" value="1"/>
</dbReference>
<dbReference type="SUPFAM" id="SSF47384">
    <property type="entry name" value="Homodimeric domain of signal transducing histidine kinase"/>
    <property type="match status" value="1"/>
</dbReference>
<organism evidence="17 18">
    <name type="scientific">Malaciobacter halophilus</name>
    <dbReference type="NCBI Taxonomy" id="197482"/>
    <lineage>
        <taxon>Bacteria</taxon>
        <taxon>Pseudomonadati</taxon>
        <taxon>Campylobacterota</taxon>
        <taxon>Epsilonproteobacteria</taxon>
        <taxon>Campylobacterales</taxon>
        <taxon>Arcobacteraceae</taxon>
        <taxon>Malaciobacter</taxon>
    </lineage>
</organism>
<dbReference type="InterPro" id="IPR036097">
    <property type="entry name" value="HisK_dim/P_sf"/>
</dbReference>
<dbReference type="SMART" id="SM00387">
    <property type="entry name" value="HATPase_c"/>
    <property type="match status" value="1"/>
</dbReference>
<keyword evidence="11" id="KW-0784">Thiamine biosynthesis</keyword>
<dbReference type="NCBIfam" id="TIGR00229">
    <property type="entry name" value="sensory_box"/>
    <property type="match status" value="1"/>
</dbReference>
<dbReference type="PROSITE" id="PS50109">
    <property type="entry name" value="HIS_KIN"/>
    <property type="match status" value="1"/>
</dbReference>
<dbReference type="CDD" id="cd00130">
    <property type="entry name" value="PAS"/>
    <property type="match status" value="1"/>
</dbReference>
<dbReference type="RefSeq" id="WP_101183345.1">
    <property type="nucleotide sequence ID" value="NZ_CP031218.1"/>
</dbReference>
<comment type="similarity">
    <text evidence="4">Belongs to the NMT1/THI5 family.</text>
</comment>
<evidence type="ECO:0000256" key="3">
    <source>
        <dbReference type="ARBA" id="ARBA00004948"/>
    </source>
</evidence>
<dbReference type="SUPFAM" id="SSF55874">
    <property type="entry name" value="ATPase domain of HSP90 chaperone/DNA topoisomerase II/histidine kinase"/>
    <property type="match status" value="1"/>
</dbReference>
<evidence type="ECO:0000256" key="2">
    <source>
        <dbReference type="ARBA" id="ARBA00003469"/>
    </source>
</evidence>
<dbReference type="GO" id="GO:0009228">
    <property type="term" value="P:thiamine biosynthetic process"/>
    <property type="evidence" value="ECO:0007669"/>
    <property type="project" value="UniProtKB-KW"/>
</dbReference>
<dbReference type="InterPro" id="IPR004358">
    <property type="entry name" value="Sig_transdc_His_kin-like_C"/>
</dbReference>
<keyword evidence="7" id="KW-0597">Phosphoprotein</keyword>
<dbReference type="Gene3D" id="3.30.565.10">
    <property type="entry name" value="Histidine kinase-like ATPase, C-terminal domain"/>
    <property type="match status" value="1"/>
</dbReference>
<comment type="subunit">
    <text evidence="5">Homodimer.</text>
</comment>
<dbReference type="Pfam" id="PF00512">
    <property type="entry name" value="HisKA"/>
    <property type="match status" value="1"/>
</dbReference>
<dbReference type="CDD" id="cd00082">
    <property type="entry name" value="HisKA"/>
    <property type="match status" value="1"/>
</dbReference>
<dbReference type="PANTHER" id="PTHR31528">
    <property type="entry name" value="4-AMINO-5-HYDROXYMETHYL-2-METHYLPYRIMIDINE PHOSPHATE SYNTHASE THI11-RELATED"/>
    <property type="match status" value="1"/>
</dbReference>
<dbReference type="Gene3D" id="1.10.287.130">
    <property type="match status" value="1"/>
</dbReference>
<dbReference type="SMART" id="SM00091">
    <property type="entry name" value="PAS"/>
    <property type="match status" value="1"/>
</dbReference>
<evidence type="ECO:0000256" key="13">
    <source>
        <dbReference type="ARBA" id="ARBA00033171"/>
    </source>
</evidence>
<comment type="catalytic activity">
    <reaction evidence="14">
        <text>N(6)-(pyridoxal phosphate)-L-lysyl-[4-amino-5-hydroxymethyl-2-methylpyrimidine phosphate synthase] + L-histidyl-[4-amino-5-hydroxymethyl-2-methylpyrimidine phosphate synthase] + 2 Fe(3+) + 4 H2O = L-lysyl-[4-amino-5-hydroxymethyl-2-methylpyrimidine phosphate synthase] + (2S)-2-amino-5-hydroxy-4-oxopentanoyl-[4-amino-5-hydroxymethyl-2-methylpyrimidine phosphate synthase] + 4-amino-2-methyl-5-(phosphooxymethyl)pyrimidine + 3-oxopropanoate + 2 Fe(2+) + 2 H(+)</text>
        <dbReference type="Rhea" id="RHEA:65756"/>
        <dbReference type="Rhea" id="RHEA-COMP:16892"/>
        <dbReference type="Rhea" id="RHEA-COMP:16893"/>
        <dbReference type="Rhea" id="RHEA-COMP:16894"/>
        <dbReference type="Rhea" id="RHEA-COMP:16895"/>
        <dbReference type="ChEBI" id="CHEBI:15377"/>
        <dbReference type="ChEBI" id="CHEBI:15378"/>
        <dbReference type="ChEBI" id="CHEBI:29033"/>
        <dbReference type="ChEBI" id="CHEBI:29034"/>
        <dbReference type="ChEBI" id="CHEBI:29969"/>
        <dbReference type="ChEBI" id="CHEBI:29979"/>
        <dbReference type="ChEBI" id="CHEBI:33190"/>
        <dbReference type="ChEBI" id="CHEBI:58354"/>
        <dbReference type="ChEBI" id="CHEBI:143915"/>
        <dbReference type="ChEBI" id="CHEBI:157692"/>
    </reaction>
    <physiologicalReaction direction="left-to-right" evidence="14">
        <dbReference type="Rhea" id="RHEA:65757"/>
    </physiologicalReaction>
</comment>
<dbReference type="CDD" id="cd00075">
    <property type="entry name" value="HATPase"/>
    <property type="match status" value="1"/>
</dbReference>
<dbReference type="Gene3D" id="3.40.190.10">
    <property type="entry name" value="Periplasmic binding protein-like II"/>
    <property type="match status" value="4"/>
</dbReference>
<gene>
    <name evidence="17" type="ORF">CP960_01025</name>
</gene>
<reference evidence="17 18" key="1">
    <citation type="submission" date="2017-09" db="EMBL/GenBank/DDBJ databases">
        <title>Genomics of the genus Arcobacter.</title>
        <authorList>
            <person name="Perez-Cataluna A."/>
            <person name="Figueras M.J."/>
            <person name="Salas-Masso N."/>
        </authorList>
    </citation>
    <scope>NUCLEOTIDE SEQUENCE [LARGE SCALE GENOMIC DNA]</scope>
    <source>
        <strain evidence="17 18">DSM 18005</strain>
    </source>
</reference>
<dbReference type="InterPro" id="IPR001638">
    <property type="entry name" value="Solute-binding_3/MltF_N"/>
</dbReference>
<dbReference type="OrthoDB" id="174578at2"/>
<dbReference type="SUPFAM" id="SSF53850">
    <property type="entry name" value="Periplasmic binding protein-like II"/>
    <property type="match status" value="2"/>
</dbReference>
<evidence type="ECO:0000256" key="14">
    <source>
        <dbReference type="ARBA" id="ARBA00048179"/>
    </source>
</evidence>
<dbReference type="PRINTS" id="PR00344">
    <property type="entry name" value="BCTRLSENSOR"/>
</dbReference>
<evidence type="ECO:0000313" key="17">
    <source>
        <dbReference type="EMBL" id="PKI82074.1"/>
    </source>
</evidence>
<feature type="domain" description="Histidine kinase" evidence="16">
    <location>
        <begin position="747"/>
        <end position="970"/>
    </location>
</feature>
<dbReference type="AlphaFoldDB" id="A0A2N1J6C8"/>
<keyword evidence="12" id="KW-0408">Iron</keyword>
<evidence type="ECO:0000256" key="10">
    <source>
        <dbReference type="ARBA" id="ARBA00022898"/>
    </source>
</evidence>
<dbReference type="InterPro" id="IPR027939">
    <property type="entry name" value="NMT1/THI5"/>
</dbReference>
<accession>A0A2N1J6C8</accession>
<dbReference type="SMART" id="SM00388">
    <property type="entry name" value="HisKA"/>
    <property type="match status" value="1"/>
</dbReference>
<evidence type="ECO:0000256" key="11">
    <source>
        <dbReference type="ARBA" id="ARBA00022977"/>
    </source>
</evidence>
<dbReference type="InterPro" id="IPR005467">
    <property type="entry name" value="His_kinase_dom"/>
</dbReference>
<comment type="function">
    <text evidence="2">Responsible for the formation of the pyrimidine heterocycle in the thiamine biosynthesis pathway. Catalyzes the formation of hydroxymethylpyrimidine phosphate (HMP-P) from histidine and pyridoxal phosphate (PLP). The protein uses PLP and the active site histidine to form HMP-P, generating an inactive enzyme. The enzyme can only undergo a single turnover, which suggests it is a suicide enzyme.</text>
</comment>
<keyword evidence="8" id="KW-0808">Transferase</keyword>
<keyword evidence="10" id="KW-0663">Pyridoxal phosphate</keyword>
<dbReference type="EMBL" id="NXIF01000005">
    <property type="protein sequence ID" value="PKI82074.1"/>
    <property type="molecule type" value="Genomic_DNA"/>
</dbReference>